<dbReference type="InterPro" id="IPR000529">
    <property type="entry name" value="Ribosomal_bS6"/>
</dbReference>
<comment type="subcellular location">
    <subcellularLocation>
        <location evidence="2">Plastid</location>
        <location evidence="2">Chloroplast</location>
    </subcellularLocation>
</comment>
<dbReference type="SUPFAM" id="SSF54995">
    <property type="entry name" value="Ribosomal protein S6"/>
    <property type="match status" value="1"/>
</dbReference>
<dbReference type="GO" id="GO:0006412">
    <property type="term" value="P:translation"/>
    <property type="evidence" value="ECO:0007669"/>
    <property type="project" value="UniProtKB-UniRule"/>
</dbReference>
<keyword evidence="2" id="KW-0699">rRNA-binding</keyword>
<dbReference type="InterPro" id="IPR020814">
    <property type="entry name" value="Ribosomal_S6_plastid/chlpt"/>
</dbReference>
<dbReference type="GO" id="GO:0070181">
    <property type="term" value="F:small ribosomal subunit rRNA binding"/>
    <property type="evidence" value="ECO:0007669"/>
    <property type="project" value="TreeGrafter"/>
</dbReference>
<organism evidence="3">
    <name type="scientific">Caloglossa intermedia</name>
    <dbReference type="NCBI Taxonomy" id="100879"/>
    <lineage>
        <taxon>Eukaryota</taxon>
        <taxon>Rhodophyta</taxon>
        <taxon>Florideophyceae</taxon>
        <taxon>Rhodymeniophycidae</taxon>
        <taxon>Ceramiales</taxon>
        <taxon>Delesseriaceae</taxon>
        <taxon>Caloglossa</taxon>
    </lineage>
</organism>
<dbReference type="NCBIfam" id="TIGR00166">
    <property type="entry name" value="S6"/>
    <property type="match status" value="1"/>
</dbReference>
<protein>
    <recommendedName>
        <fullName evidence="2">Small ribosomal subunit protein bS6c</fullName>
    </recommendedName>
</protein>
<dbReference type="InterPro" id="IPR014717">
    <property type="entry name" value="Transl_elong_EF1B/ribsomal_bS6"/>
</dbReference>
<dbReference type="GO" id="GO:0003735">
    <property type="term" value="F:structural constituent of ribosome"/>
    <property type="evidence" value="ECO:0007669"/>
    <property type="project" value="InterPro"/>
</dbReference>
<sequence>MFLINYETIYILKPDATEQVNLSILNYYKKFIKIKGGKNISVQHRGRRHLSYNVKHYYDGIYIQMNYQATGELIRLLEKSMRFNVNIIRYLTTKNSSLNSITFES</sequence>
<dbReference type="GO" id="GO:0009507">
    <property type="term" value="C:chloroplast"/>
    <property type="evidence" value="ECO:0007669"/>
    <property type="project" value="UniProtKB-SubCell"/>
</dbReference>
<dbReference type="AlphaFoldDB" id="A0A1Z1M6B0"/>
<evidence type="ECO:0000256" key="2">
    <source>
        <dbReference type="HAMAP-Rule" id="MF_00360"/>
    </source>
</evidence>
<dbReference type="HAMAP" id="MF_00360">
    <property type="entry name" value="Ribosomal_bS6"/>
    <property type="match status" value="1"/>
</dbReference>
<keyword evidence="2" id="KW-0694">RNA-binding</keyword>
<dbReference type="InterPro" id="IPR035980">
    <property type="entry name" value="Ribosomal_bS6_sf"/>
</dbReference>
<dbReference type="Pfam" id="PF01250">
    <property type="entry name" value="Ribosomal_S6"/>
    <property type="match status" value="1"/>
</dbReference>
<comment type="similarity">
    <text evidence="1 2">Belongs to the bacterial ribosomal protein bS6 family.</text>
</comment>
<comment type="function">
    <text evidence="2">Binds together with bS18 to 16S ribosomal RNA.</text>
</comment>
<accession>A0A1Z1M6B0</accession>
<dbReference type="PANTHER" id="PTHR21011:SF1">
    <property type="entry name" value="SMALL RIBOSOMAL SUBUNIT PROTEIN BS6M"/>
    <property type="match status" value="1"/>
</dbReference>
<dbReference type="GO" id="GO:0005840">
    <property type="term" value="C:ribosome"/>
    <property type="evidence" value="ECO:0007669"/>
    <property type="project" value="UniProtKB-KW"/>
</dbReference>
<dbReference type="PANTHER" id="PTHR21011">
    <property type="entry name" value="MITOCHONDRIAL 28S RIBOSOMAL PROTEIN S6"/>
    <property type="match status" value="1"/>
</dbReference>
<keyword evidence="2 3" id="KW-0689">Ribosomal protein</keyword>
<proteinExistence type="inferred from homology"/>
<dbReference type="Gene3D" id="3.30.70.60">
    <property type="match status" value="1"/>
</dbReference>
<evidence type="ECO:0000313" key="3">
    <source>
        <dbReference type="EMBL" id="ARW61381.1"/>
    </source>
</evidence>
<reference evidence="3" key="1">
    <citation type="journal article" date="2017" name="J. Phycol.">
        <title>Analysis of chloroplast genomes and a supermatrix inform reclassification of the Rhodomelaceae (Rhodophyta).</title>
        <authorList>
            <person name="Diaz-Tapia P."/>
            <person name="Maggs C.A."/>
            <person name="West J.A."/>
            <person name="Verbruggen H."/>
        </authorList>
    </citation>
    <scope>NUCLEOTIDE SEQUENCE</scope>
    <source>
        <strain evidence="3">JW3535</strain>
    </source>
</reference>
<name>A0A1Z1M6B0_9FLOR</name>
<dbReference type="GO" id="GO:1990904">
    <property type="term" value="C:ribonucleoprotein complex"/>
    <property type="evidence" value="ECO:0007669"/>
    <property type="project" value="UniProtKB-KW"/>
</dbReference>
<geneLocation type="chloroplast" evidence="3"/>
<keyword evidence="2" id="KW-0687">Ribonucleoprotein</keyword>
<gene>
    <name evidence="2 3" type="primary">rps6</name>
</gene>
<dbReference type="EMBL" id="MF101418">
    <property type="protein sequence ID" value="ARW61381.1"/>
    <property type="molecule type" value="Genomic_DNA"/>
</dbReference>
<keyword evidence="3" id="KW-0934">Plastid</keyword>
<dbReference type="GeneID" id="33354417"/>
<evidence type="ECO:0000256" key="1">
    <source>
        <dbReference type="ARBA" id="ARBA00009512"/>
    </source>
</evidence>
<dbReference type="RefSeq" id="YP_009392819.1">
    <property type="nucleotide sequence ID" value="NC_035265.1"/>
</dbReference>
<keyword evidence="3" id="KW-0150">Chloroplast</keyword>